<dbReference type="InterPro" id="IPR041588">
    <property type="entry name" value="Integrase_H2C2"/>
</dbReference>
<dbReference type="InterPro" id="IPR050951">
    <property type="entry name" value="Retrovirus_Pol_polyprotein"/>
</dbReference>
<dbReference type="GO" id="GO:0006508">
    <property type="term" value="P:proteolysis"/>
    <property type="evidence" value="ECO:0007669"/>
    <property type="project" value="UniProtKB-KW"/>
</dbReference>
<dbReference type="Gene3D" id="1.10.340.70">
    <property type="match status" value="1"/>
</dbReference>
<dbReference type="Pfam" id="PF17919">
    <property type="entry name" value="RT_RNaseH_2"/>
    <property type="match status" value="1"/>
</dbReference>
<accession>A0AAQ3WJ75</accession>
<keyword evidence="10" id="KW-0233">DNA recombination</keyword>
<dbReference type="Gene3D" id="3.10.10.10">
    <property type="entry name" value="HIV Type 1 Reverse Transcriptase, subunit A, domain 1"/>
    <property type="match status" value="1"/>
</dbReference>
<keyword evidence="4" id="KW-0378">Hydrolase</keyword>
<evidence type="ECO:0000256" key="6">
    <source>
        <dbReference type="ARBA" id="ARBA00022908"/>
    </source>
</evidence>
<keyword evidence="11" id="KW-0511">Multifunctional enzyme</keyword>
<dbReference type="Pfam" id="PF17921">
    <property type="entry name" value="Integrase_H2C2"/>
    <property type="match status" value="1"/>
</dbReference>
<evidence type="ECO:0000256" key="11">
    <source>
        <dbReference type="ARBA" id="ARBA00023268"/>
    </source>
</evidence>
<reference evidence="14 15" key="1">
    <citation type="submission" date="2024-02" db="EMBL/GenBank/DDBJ databases">
        <title>High-quality chromosome-scale genome assembly of Pensacola bahiagrass (Paspalum notatum Flugge var. saurae).</title>
        <authorList>
            <person name="Vega J.M."/>
            <person name="Podio M."/>
            <person name="Orjuela J."/>
            <person name="Siena L.A."/>
            <person name="Pessino S.C."/>
            <person name="Combes M.C."/>
            <person name="Mariac C."/>
            <person name="Albertini E."/>
            <person name="Pupilli F."/>
            <person name="Ortiz J.P.A."/>
            <person name="Leblanc O."/>
        </authorList>
    </citation>
    <scope>NUCLEOTIDE SEQUENCE [LARGE SCALE GENOMIC DNA]</scope>
    <source>
        <strain evidence="14">R1</strain>
        <tissue evidence="14">Leaf</tissue>
    </source>
</reference>
<dbReference type="Pfam" id="PF24626">
    <property type="entry name" value="SH3_Tf2-1"/>
    <property type="match status" value="1"/>
</dbReference>
<evidence type="ECO:0000313" key="15">
    <source>
        <dbReference type="Proteomes" id="UP001341281"/>
    </source>
</evidence>
<evidence type="ECO:0000256" key="10">
    <source>
        <dbReference type="ARBA" id="ARBA00023172"/>
    </source>
</evidence>
<keyword evidence="1" id="KW-0645">Protease</keyword>
<keyword evidence="8" id="KW-0808">Transferase</keyword>
<dbReference type="InterPro" id="IPR056924">
    <property type="entry name" value="SH3_Tf2-1"/>
</dbReference>
<feature type="domain" description="Integrase catalytic" evidence="13">
    <location>
        <begin position="468"/>
        <end position="649"/>
    </location>
</feature>
<keyword evidence="2" id="KW-0479">Metal-binding</keyword>
<sequence length="818" mass="95467">MEVLIDPPQAGVNDIDATALENIRVVSEFPDVFPDSLPGMPRERDIEFSIELVPGTAPIYKKAYRIAGVELLEVKKQIDELLEKGFIRKSTSPWASPVLLTEKKGGTLRMCVDYRGLNAVTVKNKYPLPRIEDLFDQLKGACVFSKIDLRSGYHQLRIRPSDIPKTAFISGYGLYEYTVMSFGLTNAPAFFMYMMNSVFMEYLDKFVVIFIDDILIYSKMEEEHEKHLRLVLQKLREHNLYAKFSKCDFWIAEVKFLGHVISNGGIAVDQSKVFEVQNWKIPGDVKDIRSFLGLAGYYRRFIEGFSKIARPMTALLEKNIKFQWTSACQKAFEELKKRLTTAPVLTFPDMHKPFSVYCDASRLGKVIAYASRQLRDHEKNYPTHDLELATVVHALKVWRHYLFGQKCDIYTDHKSLKYIFTQIELNMRQRRWLELIKDYDLEIHYHPEIRKGQLNDEKIKEIRELIKLDKAPGFRVDADGTVWHGDRICVPNIKSIRDLILKEAHETAYSIHPRSQKVCQDLKQKFWWYGMKREVPEYVALCDICQRVKAEHQKPPDCYSHSRFESGSGRKLRLHESMDTKLNFSSAYHPQTDGQTQRTNQILEDMLRACAIQYGTSWDKSLPYAEFSYNNSYQASIKMSPFQALYGRRCRMPLHWDQPVEKQLFGPEIIEDAERQVRMIRENLRIAQTRQKSYSDHRWRGLEFAMGDYVYLKVSPIRGLRQFKVKGKLAPRYSGPFKIIDRKGEVAYQLELPDRLSGVHDVFHVSQLKKCLRVPEEQLQVDELNVQDDLTYTEHPVQILETAERTTRNRVIKMCKVK</sequence>
<keyword evidence="5" id="KW-0460">Magnesium</keyword>
<keyword evidence="6" id="KW-0229">DNA integration</keyword>
<dbReference type="GO" id="GO:0003887">
    <property type="term" value="F:DNA-directed DNA polymerase activity"/>
    <property type="evidence" value="ECO:0007669"/>
    <property type="project" value="UniProtKB-KW"/>
</dbReference>
<dbReference type="PROSITE" id="PS50994">
    <property type="entry name" value="INTEGRASE"/>
    <property type="match status" value="1"/>
</dbReference>
<dbReference type="InterPro" id="IPR043502">
    <property type="entry name" value="DNA/RNA_pol_sf"/>
</dbReference>
<evidence type="ECO:0000259" key="12">
    <source>
        <dbReference type="PROSITE" id="PS50878"/>
    </source>
</evidence>
<protein>
    <recommendedName>
        <fullName evidence="16">Retrotransposon protein, putative, Ty3-gypsy subclass</fullName>
    </recommendedName>
</protein>
<dbReference type="PROSITE" id="PS50878">
    <property type="entry name" value="RT_POL"/>
    <property type="match status" value="1"/>
</dbReference>
<dbReference type="GO" id="GO:0003677">
    <property type="term" value="F:DNA binding"/>
    <property type="evidence" value="ECO:0007669"/>
    <property type="project" value="UniProtKB-KW"/>
</dbReference>
<keyword evidence="8" id="KW-0239">DNA-directed DNA polymerase</keyword>
<dbReference type="InterPro" id="IPR012337">
    <property type="entry name" value="RNaseH-like_sf"/>
</dbReference>
<dbReference type="GO" id="GO:0015074">
    <property type="term" value="P:DNA integration"/>
    <property type="evidence" value="ECO:0007669"/>
    <property type="project" value="UniProtKB-KW"/>
</dbReference>
<feature type="domain" description="Reverse transcriptase" evidence="12">
    <location>
        <begin position="82"/>
        <end position="261"/>
    </location>
</feature>
<dbReference type="FunFam" id="3.30.70.270:FF:000115">
    <property type="entry name" value="Polyprotein of retroviral origin, putative"/>
    <property type="match status" value="1"/>
</dbReference>
<dbReference type="InterPro" id="IPR043128">
    <property type="entry name" value="Rev_trsase/Diguanyl_cyclase"/>
</dbReference>
<keyword evidence="8" id="KW-0548">Nucleotidyltransferase</keyword>
<dbReference type="Gene3D" id="3.30.70.270">
    <property type="match status" value="2"/>
</dbReference>
<keyword evidence="3" id="KW-0064">Aspartyl protease</keyword>
<keyword evidence="15" id="KW-1185">Reference proteome</keyword>
<dbReference type="PANTHER" id="PTHR37984:SF5">
    <property type="entry name" value="PROTEIN NYNRIN-LIKE"/>
    <property type="match status" value="1"/>
</dbReference>
<evidence type="ECO:0000256" key="9">
    <source>
        <dbReference type="ARBA" id="ARBA00023125"/>
    </source>
</evidence>
<dbReference type="SUPFAM" id="SSF53098">
    <property type="entry name" value="Ribonuclease H-like"/>
    <property type="match status" value="1"/>
</dbReference>
<evidence type="ECO:0000256" key="3">
    <source>
        <dbReference type="ARBA" id="ARBA00022750"/>
    </source>
</evidence>
<dbReference type="GO" id="GO:0006310">
    <property type="term" value="P:DNA recombination"/>
    <property type="evidence" value="ECO:0007669"/>
    <property type="project" value="UniProtKB-KW"/>
</dbReference>
<dbReference type="Gene3D" id="3.30.420.10">
    <property type="entry name" value="Ribonuclease H-like superfamily/Ribonuclease H"/>
    <property type="match status" value="1"/>
</dbReference>
<evidence type="ECO:0008006" key="16">
    <source>
        <dbReference type="Google" id="ProtNLM"/>
    </source>
</evidence>
<name>A0AAQ3WJ75_PASNO</name>
<evidence type="ECO:0000256" key="2">
    <source>
        <dbReference type="ARBA" id="ARBA00022723"/>
    </source>
</evidence>
<dbReference type="InterPro" id="IPR041577">
    <property type="entry name" value="RT_RNaseH_2"/>
</dbReference>
<evidence type="ECO:0000256" key="8">
    <source>
        <dbReference type="ARBA" id="ARBA00022932"/>
    </source>
</evidence>
<dbReference type="AlphaFoldDB" id="A0AAQ3WJ75"/>
<dbReference type="CDD" id="cd01647">
    <property type="entry name" value="RT_LTR"/>
    <property type="match status" value="1"/>
</dbReference>
<gene>
    <name evidence="14" type="ORF">U9M48_013391</name>
</gene>
<dbReference type="InterPro" id="IPR000477">
    <property type="entry name" value="RT_dom"/>
</dbReference>
<dbReference type="GO" id="GO:0003964">
    <property type="term" value="F:RNA-directed DNA polymerase activity"/>
    <property type="evidence" value="ECO:0007669"/>
    <property type="project" value="UniProtKB-KW"/>
</dbReference>
<dbReference type="InterPro" id="IPR001584">
    <property type="entry name" value="Integrase_cat-core"/>
</dbReference>
<dbReference type="CDD" id="cd09274">
    <property type="entry name" value="RNase_HI_RT_Ty3"/>
    <property type="match status" value="1"/>
</dbReference>
<keyword evidence="7" id="KW-0695">RNA-directed DNA polymerase</keyword>
<dbReference type="Proteomes" id="UP001341281">
    <property type="component" value="Chromosome 03"/>
</dbReference>
<evidence type="ECO:0000256" key="4">
    <source>
        <dbReference type="ARBA" id="ARBA00022801"/>
    </source>
</evidence>
<evidence type="ECO:0000259" key="13">
    <source>
        <dbReference type="PROSITE" id="PS50994"/>
    </source>
</evidence>
<organism evidence="14 15">
    <name type="scientific">Paspalum notatum var. saurae</name>
    <dbReference type="NCBI Taxonomy" id="547442"/>
    <lineage>
        <taxon>Eukaryota</taxon>
        <taxon>Viridiplantae</taxon>
        <taxon>Streptophyta</taxon>
        <taxon>Embryophyta</taxon>
        <taxon>Tracheophyta</taxon>
        <taxon>Spermatophyta</taxon>
        <taxon>Magnoliopsida</taxon>
        <taxon>Liliopsida</taxon>
        <taxon>Poales</taxon>
        <taxon>Poaceae</taxon>
        <taxon>PACMAD clade</taxon>
        <taxon>Panicoideae</taxon>
        <taxon>Andropogonodae</taxon>
        <taxon>Paspaleae</taxon>
        <taxon>Paspalinae</taxon>
        <taxon>Paspalum</taxon>
    </lineage>
</organism>
<keyword evidence="9" id="KW-0238">DNA-binding</keyword>
<dbReference type="InterPro" id="IPR036397">
    <property type="entry name" value="RNaseH_sf"/>
</dbReference>
<evidence type="ECO:0000256" key="1">
    <source>
        <dbReference type="ARBA" id="ARBA00022670"/>
    </source>
</evidence>
<dbReference type="PANTHER" id="PTHR37984">
    <property type="entry name" value="PROTEIN CBG26694"/>
    <property type="match status" value="1"/>
</dbReference>
<evidence type="ECO:0000256" key="7">
    <source>
        <dbReference type="ARBA" id="ARBA00022918"/>
    </source>
</evidence>
<dbReference type="GO" id="GO:0046872">
    <property type="term" value="F:metal ion binding"/>
    <property type="evidence" value="ECO:0007669"/>
    <property type="project" value="UniProtKB-KW"/>
</dbReference>
<dbReference type="GO" id="GO:0004190">
    <property type="term" value="F:aspartic-type endopeptidase activity"/>
    <property type="evidence" value="ECO:0007669"/>
    <property type="project" value="UniProtKB-KW"/>
</dbReference>
<evidence type="ECO:0000256" key="5">
    <source>
        <dbReference type="ARBA" id="ARBA00022842"/>
    </source>
</evidence>
<dbReference type="Pfam" id="PF00078">
    <property type="entry name" value="RVT_1"/>
    <property type="match status" value="1"/>
</dbReference>
<evidence type="ECO:0000313" key="14">
    <source>
        <dbReference type="EMBL" id="WVZ63786.1"/>
    </source>
</evidence>
<dbReference type="SUPFAM" id="SSF56672">
    <property type="entry name" value="DNA/RNA polymerases"/>
    <property type="match status" value="1"/>
</dbReference>
<dbReference type="EMBL" id="CP144747">
    <property type="protein sequence ID" value="WVZ63786.1"/>
    <property type="molecule type" value="Genomic_DNA"/>
</dbReference>
<proteinExistence type="predicted"/>